<feature type="region of interest" description="Disordered" evidence="9">
    <location>
        <begin position="658"/>
        <end position="724"/>
    </location>
</feature>
<dbReference type="InterPro" id="IPR009060">
    <property type="entry name" value="UBA-like_sf"/>
</dbReference>
<dbReference type="PANTHER" id="PTHR22770:SF47">
    <property type="entry name" value="E3 UBIQUITIN-PROTEIN LIGASE RNF216"/>
    <property type="match status" value="1"/>
</dbReference>
<keyword evidence="7" id="KW-0862">Zinc</keyword>
<reference evidence="11" key="2">
    <citation type="submission" date="2021-08" db="EMBL/GenBank/DDBJ databases">
        <authorList>
            <person name="Gostincar C."/>
            <person name="Sun X."/>
            <person name="Song Z."/>
            <person name="Gunde-Cimerman N."/>
        </authorList>
    </citation>
    <scope>NUCLEOTIDE SEQUENCE</scope>
    <source>
        <strain evidence="11">EXF-9911</strain>
    </source>
</reference>
<dbReference type="GO" id="GO:0016740">
    <property type="term" value="F:transferase activity"/>
    <property type="evidence" value="ECO:0007669"/>
    <property type="project" value="UniProtKB-KW"/>
</dbReference>
<reference evidence="11" key="1">
    <citation type="journal article" date="2021" name="J Fungi (Basel)">
        <title>Virulence traits and population genomics of the black yeast Aureobasidium melanogenum.</title>
        <authorList>
            <person name="Cernosa A."/>
            <person name="Sun X."/>
            <person name="Gostincar C."/>
            <person name="Fang C."/>
            <person name="Gunde-Cimerman N."/>
            <person name="Song Z."/>
        </authorList>
    </citation>
    <scope>NUCLEOTIDE SEQUENCE</scope>
    <source>
        <strain evidence="11">EXF-9911</strain>
    </source>
</reference>
<dbReference type="PANTHER" id="PTHR22770">
    <property type="entry name" value="UBIQUITIN CONJUGATING ENZYME 7 INTERACTING PROTEIN-RELATED"/>
    <property type="match status" value="1"/>
</dbReference>
<evidence type="ECO:0000256" key="7">
    <source>
        <dbReference type="ARBA" id="ARBA00022833"/>
    </source>
</evidence>
<dbReference type="InterPro" id="IPR047546">
    <property type="entry name" value="Rcat_RBR_RNF216"/>
</dbReference>
<dbReference type="InterPro" id="IPR051628">
    <property type="entry name" value="LUBAC_E3_Ligases"/>
</dbReference>
<evidence type="ECO:0000256" key="8">
    <source>
        <dbReference type="SAM" id="Coils"/>
    </source>
</evidence>
<feature type="region of interest" description="Disordered" evidence="9">
    <location>
        <begin position="606"/>
        <end position="625"/>
    </location>
</feature>
<keyword evidence="3" id="KW-0479">Metal-binding</keyword>
<sequence>MAPGKRPHDVISIHSDSSEDEDVRSARPHKMARHNHVRSAPIYNMDDWLEQHNMSGSARTVSVKRESHAVPQAQARALATTPQTIDSGDLDLGPPFQLDFNELPLAYDDEVSNSQDDPIVITDTAPTPKRSQFDQILEVVPDVSHDHVSQLLDTHHHNLERVLGVLLDSKYPKESEKRAAEEAARKAALHDQKVAEEAEKEKLLNPECIFSGKMKDVIIEVLKNEFNTIPVKYIKEVQKDKKHLYPTYLALNEAKHTDPCPYGKTPWRPLRDINFDLLQATKHQKANISVLKEQFESAQKAVIEINLQRRKSNTQKIKEEMEAAAKAREEQSALEHAKATGTVVECVACYDEYAPNKIIRCSSEDKHPVCLDCMKTYLESEVGQCSFKLTCPGGCDDTFCESQLRLVPGTDALIDKLMRLRQENDLRSAGIDDVEGCPFCDFKTVCLPIDVDFEFHCQSPACNITSCRKCKERTHIPDSCEENQRKRDKESALSHRHRIEEARSKALIRNCNKCKQAFIKSDGCNKMTCSQCGNLQCYLCGVNVTANYAHFNAPGSKCPVFSETISLDAMHEQEVNAAAEAAQAEVLREHPELDKNDLDIRFSDSTPGIEKHMPDVNQPQDVPADQPQIPPIDWPQPMWDDEFENLLFRGEVARMRRRHRPANPHAAPALHPGDEDAPNLPQPPAADLAAARQRAAADAAAVAQAERDRANAQQPNPARGGLMNADLDEFDFGFDAQADAHIPGFEEDYNHGYLHQPAADWAAGNAYYRAHGHHDLDWMMNPVQQAQANGAPHVPAADARNGNNYPGHHDMGYGYAW</sequence>
<dbReference type="CDD" id="cd20339">
    <property type="entry name" value="BRcat_RBR_RNF216"/>
    <property type="match status" value="1"/>
</dbReference>
<protein>
    <recommendedName>
        <fullName evidence="10">RING-type domain-containing protein</fullName>
    </recommendedName>
</protein>
<evidence type="ECO:0000313" key="12">
    <source>
        <dbReference type="Proteomes" id="UP000779574"/>
    </source>
</evidence>
<keyword evidence="8" id="KW-0175">Coiled coil</keyword>
<dbReference type="SUPFAM" id="SSF46934">
    <property type="entry name" value="UBA-like"/>
    <property type="match status" value="1"/>
</dbReference>
<evidence type="ECO:0000256" key="9">
    <source>
        <dbReference type="SAM" id="MobiDB-lite"/>
    </source>
</evidence>
<comment type="pathway">
    <text evidence="1">Protein modification; protein ubiquitination.</text>
</comment>
<evidence type="ECO:0000259" key="10">
    <source>
        <dbReference type="PROSITE" id="PS51873"/>
    </source>
</evidence>
<dbReference type="SUPFAM" id="SSF57850">
    <property type="entry name" value="RING/U-box"/>
    <property type="match status" value="1"/>
</dbReference>
<dbReference type="Gene3D" id="1.20.120.1750">
    <property type="match status" value="1"/>
</dbReference>
<keyword evidence="2" id="KW-0808">Transferase</keyword>
<dbReference type="Pfam" id="PF26200">
    <property type="entry name" value="Rcat_RNF216"/>
    <property type="match status" value="1"/>
</dbReference>
<evidence type="ECO:0000313" key="11">
    <source>
        <dbReference type="EMBL" id="KAG9689600.1"/>
    </source>
</evidence>
<gene>
    <name evidence="11" type="ORF">KCU76_g8767</name>
</gene>
<evidence type="ECO:0000256" key="1">
    <source>
        <dbReference type="ARBA" id="ARBA00004906"/>
    </source>
</evidence>
<evidence type="ECO:0000256" key="6">
    <source>
        <dbReference type="ARBA" id="ARBA00022786"/>
    </source>
</evidence>
<keyword evidence="5" id="KW-0863">Zinc-finger</keyword>
<dbReference type="PROSITE" id="PS51873">
    <property type="entry name" value="TRIAD"/>
    <property type="match status" value="1"/>
</dbReference>
<dbReference type="GO" id="GO:0008270">
    <property type="term" value="F:zinc ion binding"/>
    <property type="evidence" value="ECO:0007669"/>
    <property type="project" value="UniProtKB-KW"/>
</dbReference>
<dbReference type="EMBL" id="JAHFXF010000346">
    <property type="protein sequence ID" value="KAG9689600.1"/>
    <property type="molecule type" value="Genomic_DNA"/>
</dbReference>
<proteinExistence type="predicted"/>
<feature type="compositionally biased region" description="Low complexity" evidence="9">
    <location>
        <begin position="685"/>
        <end position="704"/>
    </location>
</feature>
<evidence type="ECO:0000256" key="5">
    <source>
        <dbReference type="ARBA" id="ARBA00022771"/>
    </source>
</evidence>
<accession>A0A9P8EIA5</accession>
<evidence type="ECO:0000256" key="4">
    <source>
        <dbReference type="ARBA" id="ARBA00022737"/>
    </source>
</evidence>
<feature type="compositionally biased region" description="Basic and acidic residues" evidence="9">
    <location>
        <begin position="1"/>
        <end position="11"/>
    </location>
</feature>
<name>A0A9P8EIA5_AURME</name>
<keyword evidence="6" id="KW-0833">Ubl conjugation pathway</keyword>
<dbReference type="InterPro" id="IPR047545">
    <property type="entry name" value="BRcat_RBR_RNF216"/>
</dbReference>
<evidence type="ECO:0000256" key="2">
    <source>
        <dbReference type="ARBA" id="ARBA00022679"/>
    </source>
</evidence>
<comment type="caution">
    <text evidence="11">The sequence shown here is derived from an EMBL/GenBank/DDBJ whole genome shotgun (WGS) entry which is preliminary data.</text>
</comment>
<dbReference type="CDD" id="cd20353">
    <property type="entry name" value="Rcat_RBR_RNF216"/>
    <property type="match status" value="1"/>
</dbReference>
<feature type="non-terminal residue" evidence="11">
    <location>
        <position position="817"/>
    </location>
</feature>
<dbReference type="AlphaFoldDB" id="A0A9P8EIA5"/>
<dbReference type="InterPro" id="IPR044066">
    <property type="entry name" value="TRIAD_supradom"/>
</dbReference>
<keyword evidence="4" id="KW-0677">Repeat</keyword>
<organism evidence="11 12">
    <name type="scientific">Aureobasidium melanogenum</name>
    <name type="common">Aureobasidium pullulans var. melanogenum</name>
    <dbReference type="NCBI Taxonomy" id="46634"/>
    <lineage>
        <taxon>Eukaryota</taxon>
        <taxon>Fungi</taxon>
        <taxon>Dikarya</taxon>
        <taxon>Ascomycota</taxon>
        <taxon>Pezizomycotina</taxon>
        <taxon>Dothideomycetes</taxon>
        <taxon>Dothideomycetidae</taxon>
        <taxon>Dothideales</taxon>
        <taxon>Saccotheciaceae</taxon>
        <taxon>Aureobasidium</taxon>
    </lineage>
</organism>
<feature type="domain" description="RING-type" evidence="10">
    <location>
        <begin position="342"/>
        <end position="562"/>
    </location>
</feature>
<feature type="region of interest" description="Disordered" evidence="9">
    <location>
        <begin position="1"/>
        <end position="34"/>
    </location>
</feature>
<feature type="compositionally biased region" description="Low complexity" evidence="9">
    <location>
        <begin position="615"/>
        <end position="625"/>
    </location>
</feature>
<evidence type="ECO:0000256" key="3">
    <source>
        <dbReference type="ARBA" id="ARBA00022723"/>
    </source>
</evidence>
<feature type="coiled-coil region" evidence="8">
    <location>
        <begin position="310"/>
        <end position="337"/>
    </location>
</feature>
<dbReference type="Proteomes" id="UP000779574">
    <property type="component" value="Unassembled WGS sequence"/>
</dbReference>